<evidence type="ECO:0000313" key="3">
    <source>
        <dbReference type="Proteomes" id="UP001519460"/>
    </source>
</evidence>
<protein>
    <recommendedName>
        <fullName evidence="4">Transposase</fullName>
    </recommendedName>
</protein>
<keyword evidence="3" id="KW-1185">Reference proteome</keyword>
<feature type="region of interest" description="Disordered" evidence="1">
    <location>
        <begin position="40"/>
        <end position="62"/>
    </location>
</feature>
<dbReference type="EMBL" id="JACVVK020000272">
    <property type="protein sequence ID" value="KAK7480887.1"/>
    <property type="molecule type" value="Genomic_DNA"/>
</dbReference>
<proteinExistence type="predicted"/>
<evidence type="ECO:0000256" key="1">
    <source>
        <dbReference type="SAM" id="MobiDB-lite"/>
    </source>
</evidence>
<accession>A0ABD0K1Y8</accession>
<reference evidence="2 3" key="1">
    <citation type="journal article" date="2023" name="Sci. Data">
        <title>Genome assembly of the Korean intertidal mud-creeper Batillaria attramentaria.</title>
        <authorList>
            <person name="Patra A.K."/>
            <person name="Ho P.T."/>
            <person name="Jun S."/>
            <person name="Lee S.J."/>
            <person name="Kim Y."/>
            <person name="Won Y.J."/>
        </authorList>
    </citation>
    <scope>NUCLEOTIDE SEQUENCE [LARGE SCALE GENOMIC DNA]</scope>
    <source>
        <strain evidence="2">Wonlab-2016</strain>
    </source>
</reference>
<evidence type="ECO:0000313" key="2">
    <source>
        <dbReference type="EMBL" id="KAK7480887.1"/>
    </source>
</evidence>
<dbReference type="InterPro" id="IPR036397">
    <property type="entry name" value="RNaseH_sf"/>
</dbReference>
<feature type="non-terminal residue" evidence="2">
    <location>
        <position position="93"/>
    </location>
</feature>
<comment type="caution">
    <text evidence="2">The sequence shown here is derived from an EMBL/GenBank/DDBJ whole genome shotgun (WGS) entry which is preliminary data.</text>
</comment>
<organism evidence="2 3">
    <name type="scientific">Batillaria attramentaria</name>
    <dbReference type="NCBI Taxonomy" id="370345"/>
    <lineage>
        <taxon>Eukaryota</taxon>
        <taxon>Metazoa</taxon>
        <taxon>Spiralia</taxon>
        <taxon>Lophotrochozoa</taxon>
        <taxon>Mollusca</taxon>
        <taxon>Gastropoda</taxon>
        <taxon>Caenogastropoda</taxon>
        <taxon>Sorbeoconcha</taxon>
        <taxon>Cerithioidea</taxon>
        <taxon>Batillariidae</taxon>
        <taxon>Batillaria</taxon>
    </lineage>
</organism>
<dbReference type="Proteomes" id="UP001519460">
    <property type="component" value="Unassembled WGS sequence"/>
</dbReference>
<gene>
    <name evidence="2" type="ORF">BaRGS_00027888</name>
</gene>
<evidence type="ECO:0008006" key="4">
    <source>
        <dbReference type="Google" id="ProtNLM"/>
    </source>
</evidence>
<dbReference type="AlphaFoldDB" id="A0ABD0K1Y8"/>
<name>A0ABD0K1Y8_9CAEN</name>
<sequence length="93" mass="10585">MIEMGASHAHVARTLGCSRVSVTNLMQRFRQLDRPPTLQSKIRRTKNPMEDNESTAGEGREQHQEVFAANNVKVLPWPARSPDMSPIEHLTRH</sequence>
<dbReference type="Gene3D" id="3.30.420.10">
    <property type="entry name" value="Ribonuclease H-like superfamily/Ribonuclease H"/>
    <property type="match status" value="1"/>
</dbReference>